<dbReference type="Gene3D" id="1.20.1560.10">
    <property type="entry name" value="ABC transporter type 1, transmembrane domain"/>
    <property type="match status" value="1"/>
</dbReference>
<sequence>MNSFTTIETASSNVVPQIFDSIVSPIVTFVFLIYIYWRLVLATFIPLPFVLLVSYWC</sequence>
<keyword evidence="7" id="KW-1185">Reference proteome</keyword>
<feature type="domain" description="ABC transmembrane type-1" evidence="5">
    <location>
        <begin position="1"/>
        <end position="57"/>
    </location>
</feature>
<comment type="caution">
    <text evidence="6">The sequence shown here is derived from an EMBL/GenBank/DDBJ whole genome shotgun (WGS) entry which is preliminary data.</text>
</comment>
<feature type="transmembrane region" description="Helical" evidence="4">
    <location>
        <begin position="35"/>
        <end position="56"/>
    </location>
</feature>
<reference evidence="6 7" key="1">
    <citation type="submission" date="2016-08" db="EMBL/GenBank/DDBJ databases">
        <title>A Parts List for Fungal Cellulosomes Revealed by Comparative Genomics.</title>
        <authorList>
            <consortium name="DOE Joint Genome Institute"/>
            <person name="Haitjema C.H."/>
            <person name="Gilmore S.P."/>
            <person name="Henske J.K."/>
            <person name="Solomon K.V."/>
            <person name="De Groot R."/>
            <person name="Kuo A."/>
            <person name="Mondo S.J."/>
            <person name="Salamov A.A."/>
            <person name="Labutti K."/>
            <person name="Zhao Z."/>
            <person name="Chiniquy J."/>
            <person name="Barry K."/>
            <person name="Brewer H.M."/>
            <person name="Purvine S.O."/>
            <person name="Wright A.T."/>
            <person name="Boxma B."/>
            <person name="Van Alen T."/>
            <person name="Hackstein J.H."/>
            <person name="Baker S.E."/>
            <person name="Grigoriev I.V."/>
            <person name="O'Malley M.A."/>
        </authorList>
    </citation>
    <scope>NUCLEOTIDE SEQUENCE [LARGE SCALE GENOMIC DNA]</scope>
    <source>
        <strain evidence="6 7">G1</strain>
    </source>
</reference>
<organism evidence="6 7">
    <name type="scientific">Neocallimastix californiae</name>
    <dbReference type="NCBI Taxonomy" id="1754190"/>
    <lineage>
        <taxon>Eukaryota</taxon>
        <taxon>Fungi</taxon>
        <taxon>Fungi incertae sedis</taxon>
        <taxon>Chytridiomycota</taxon>
        <taxon>Chytridiomycota incertae sedis</taxon>
        <taxon>Neocallimastigomycetes</taxon>
        <taxon>Neocallimastigales</taxon>
        <taxon>Neocallimastigaceae</taxon>
        <taxon>Neocallimastix</taxon>
    </lineage>
</organism>
<evidence type="ECO:0000256" key="2">
    <source>
        <dbReference type="ARBA" id="ARBA00022989"/>
    </source>
</evidence>
<dbReference type="GO" id="GO:0005524">
    <property type="term" value="F:ATP binding"/>
    <property type="evidence" value="ECO:0007669"/>
    <property type="project" value="InterPro"/>
</dbReference>
<evidence type="ECO:0000256" key="1">
    <source>
        <dbReference type="ARBA" id="ARBA00022692"/>
    </source>
</evidence>
<gene>
    <name evidence="6" type="ORF">LY90DRAFT_641497</name>
</gene>
<dbReference type="GO" id="GO:0140359">
    <property type="term" value="F:ABC-type transporter activity"/>
    <property type="evidence" value="ECO:0007669"/>
    <property type="project" value="InterPro"/>
</dbReference>
<dbReference type="STRING" id="1754190.A0A1Y2E1B8"/>
<protein>
    <recommendedName>
        <fullName evidence="5">ABC transmembrane type-1 domain-containing protein</fullName>
    </recommendedName>
</protein>
<dbReference type="GO" id="GO:0016020">
    <property type="term" value="C:membrane"/>
    <property type="evidence" value="ECO:0007669"/>
    <property type="project" value="InterPro"/>
</dbReference>
<evidence type="ECO:0000256" key="4">
    <source>
        <dbReference type="SAM" id="Phobius"/>
    </source>
</evidence>
<dbReference type="EMBL" id="MCOG01000053">
    <property type="protein sequence ID" value="ORY64655.1"/>
    <property type="molecule type" value="Genomic_DNA"/>
</dbReference>
<accession>A0A1Y2E1B8</accession>
<evidence type="ECO:0000313" key="6">
    <source>
        <dbReference type="EMBL" id="ORY64655.1"/>
    </source>
</evidence>
<dbReference type="InterPro" id="IPR036640">
    <property type="entry name" value="ABC1_TM_sf"/>
</dbReference>
<keyword evidence="1 4" id="KW-0812">Transmembrane</keyword>
<dbReference type="AlphaFoldDB" id="A0A1Y2E1B8"/>
<evidence type="ECO:0000256" key="3">
    <source>
        <dbReference type="ARBA" id="ARBA00023136"/>
    </source>
</evidence>
<evidence type="ECO:0000313" key="7">
    <source>
        <dbReference type="Proteomes" id="UP000193920"/>
    </source>
</evidence>
<proteinExistence type="predicted"/>
<dbReference type="Proteomes" id="UP000193920">
    <property type="component" value="Unassembled WGS sequence"/>
</dbReference>
<name>A0A1Y2E1B8_9FUNG</name>
<dbReference type="PROSITE" id="PS50929">
    <property type="entry name" value="ABC_TM1F"/>
    <property type="match status" value="1"/>
</dbReference>
<keyword evidence="2 4" id="KW-1133">Transmembrane helix</keyword>
<dbReference type="InterPro" id="IPR011527">
    <property type="entry name" value="ABC1_TM_dom"/>
</dbReference>
<keyword evidence="3 4" id="KW-0472">Membrane</keyword>
<evidence type="ECO:0000259" key="5">
    <source>
        <dbReference type="PROSITE" id="PS50929"/>
    </source>
</evidence>
<dbReference type="SUPFAM" id="SSF90123">
    <property type="entry name" value="ABC transporter transmembrane region"/>
    <property type="match status" value="1"/>
</dbReference>